<dbReference type="AlphaFoldDB" id="A0A8K0D316"/>
<keyword evidence="3" id="KW-1185">Reference proteome</keyword>
<dbReference type="OrthoDB" id="7489787at2759"/>
<organism evidence="2 3">
    <name type="scientific">Ignelater luminosus</name>
    <name type="common">Cucubano</name>
    <name type="synonym">Pyrophorus luminosus</name>
    <dbReference type="NCBI Taxonomy" id="2038154"/>
    <lineage>
        <taxon>Eukaryota</taxon>
        <taxon>Metazoa</taxon>
        <taxon>Ecdysozoa</taxon>
        <taxon>Arthropoda</taxon>
        <taxon>Hexapoda</taxon>
        <taxon>Insecta</taxon>
        <taxon>Pterygota</taxon>
        <taxon>Neoptera</taxon>
        <taxon>Endopterygota</taxon>
        <taxon>Coleoptera</taxon>
        <taxon>Polyphaga</taxon>
        <taxon>Elateriformia</taxon>
        <taxon>Elateroidea</taxon>
        <taxon>Elateridae</taxon>
        <taxon>Agrypninae</taxon>
        <taxon>Pyrophorini</taxon>
        <taxon>Ignelater</taxon>
    </lineage>
</organism>
<feature type="compositionally biased region" description="Basic and acidic residues" evidence="1">
    <location>
        <begin position="140"/>
        <end position="149"/>
    </location>
</feature>
<gene>
    <name evidence="2" type="ORF">ILUMI_09898</name>
</gene>
<evidence type="ECO:0000313" key="2">
    <source>
        <dbReference type="EMBL" id="KAF2896276.1"/>
    </source>
</evidence>
<evidence type="ECO:0000256" key="1">
    <source>
        <dbReference type="SAM" id="MobiDB-lite"/>
    </source>
</evidence>
<name>A0A8K0D316_IGNLU</name>
<evidence type="ECO:0000313" key="3">
    <source>
        <dbReference type="Proteomes" id="UP000801492"/>
    </source>
</evidence>
<proteinExistence type="predicted"/>
<feature type="region of interest" description="Disordered" evidence="1">
    <location>
        <begin position="114"/>
        <end position="149"/>
    </location>
</feature>
<comment type="caution">
    <text evidence="2">The sequence shown here is derived from an EMBL/GenBank/DDBJ whole genome shotgun (WGS) entry which is preliminary data.</text>
</comment>
<accession>A0A8K0D316</accession>
<reference evidence="2" key="1">
    <citation type="submission" date="2019-08" db="EMBL/GenBank/DDBJ databases">
        <title>The genome of the North American firefly Photinus pyralis.</title>
        <authorList>
            <consortium name="Photinus pyralis genome working group"/>
            <person name="Fallon T.R."/>
            <person name="Sander Lower S.E."/>
            <person name="Weng J.-K."/>
        </authorList>
    </citation>
    <scope>NUCLEOTIDE SEQUENCE</scope>
    <source>
        <strain evidence="2">TRF0915ILg1</strain>
        <tissue evidence="2">Whole body</tissue>
    </source>
</reference>
<dbReference type="Proteomes" id="UP000801492">
    <property type="component" value="Unassembled WGS sequence"/>
</dbReference>
<dbReference type="EMBL" id="VTPC01005225">
    <property type="protein sequence ID" value="KAF2896276.1"/>
    <property type="molecule type" value="Genomic_DNA"/>
</dbReference>
<sequence>MTLTRFIKKLKSESGTPSMGYAAPRATSFNAQNVKVSFDKLAEVIDKYHFTASQIWNVNEAGVSTVLKPNKIVADKGKRNVGAMTSEERGTNVTMVAAVLASGNTVAPISRICPAGKEPTGPAVMHAREPDSATDSTNQAKEEANTSYK</sequence>
<protein>
    <submittedName>
        <fullName evidence="2">Uncharacterized protein</fullName>
    </submittedName>
</protein>